<evidence type="ECO:0000313" key="1">
    <source>
        <dbReference type="EMBL" id="MBB2994202.1"/>
    </source>
</evidence>
<dbReference type="Proteomes" id="UP000523000">
    <property type="component" value="Unassembled WGS sequence"/>
</dbReference>
<accession>A0A839QLY0</accession>
<protein>
    <submittedName>
        <fullName evidence="1">Glutaredoxin</fullName>
    </submittedName>
</protein>
<keyword evidence="2" id="KW-1185">Reference proteome</keyword>
<dbReference type="InterPro" id="IPR008554">
    <property type="entry name" value="Glutaredoxin-like"/>
</dbReference>
<dbReference type="SUPFAM" id="SSF52833">
    <property type="entry name" value="Thioredoxin-like"/>
    <property type="match status" value="1"/>
</dbReference>
<name>A0A839QLY0_9MICC</name>
<sequence>MTAIDPTPRVELLVRAGCHLCEAARQTVEKVTGSLGLGWTELDVDADPALLARYSEEIPVLLIDGVQRDFWVIDPLRLRALLVG</sequence>
<dbReference type="Pfam" id="PF05768">
    <property type="entry name" value="Glrx-like"/>
    <property type="match status" value="1"/>
</dbReference>
<gene>
    <name evidence="1" type="ORF">E9229_000393</name>
</gene>
<dbReference type="InterPro" id="IPR036249">
    <property type="entry name" value="Thioredoxin-like_sf"/>
</dbReference>
<dbReference type="EMBL" id="JACHVS010000001">
    <property type="protein sequence ID" value="MBB2994202.1"/>
    <property type="molecule type" value="Genomic_DNA"/>
</dbReference>
<dbReference type="Gene3D" id="3.40.30.10">
    <property type="entry name" value="Glutaredoxin"/>
    <property type="match status" value="1"/>
</dbReference>
<organism evidence="1 2">
    <name type="scientific">Paeniglutamicibacter cryotolerans</name>
    <dbReference type="NCBI Taxonomy" id="670079"/>
    <lineage>
        <taxon>Bacteria</taxon>
        <taxon>Bacillati</taxon>
        <taxon>Actinomycetota</taxon>
        <taxon>Actinomycetes</taxon>
        <taxon>Micrococcales</taxon>
        <taxon>Micrococcaceae</taxon>
        <taxon>Paeniglutamicibacter</taxon>
    </lineage>
</organism>
<reference evidence="1 2" key="1">
    <citation type="submission" date="2020-08" db="EMBL/GenBank/DDBJ databases">
        <title>Sequencing the genomes of 1000 actinobacteria strains.</title>
        <authorList>
            <person name="Klenk H.-P."/>
        </authorList>
    </citation>
    <scope>NUCLEOTIDE SEQUENCE [LARGE SCALE GENOMIC DNA]</scope>
    <source>
        <strain evidence="1 2">DSM 22826</strain>
    </source>
</reference>
<comment type="caution">
    <text evidence="1">The sequence shown here is derived from an EMBL/GenBank/DDBJ whole genome shotgun (WGS) entry which is preliminary data.</text>
</comment>
<dbReference type="RefSeq" id="WP_183509574.1">
    <property type="nucleotide sequence ID" value="NZ_BAABGK010000041.1"/>
</dbReference>
<dbReference type="AlphaFoldDB" id="A0A839QLY0"/>
<proteinExistence type="predicted"/>
<evidence type="ECO:0000313" key="2">
    <source>
        <dbReference type="Proteomes" id="UP000523000"/>
    </source>
</evidence>